<keyword evidence="9 16" id="KW-0735">Signal-anchor</keyword>
<dbReference type="InterPro" id="IPR013201">
    <property type="entry name" value="Prot_inhib_I29"/>
</dbReference>
<organism evidence="20 21">
    <name type="scientific">Hibiscus sabdariffa</name>
    <name type="common">roselle</name>
    <dbReference type="NCBI Taxonomy" id="183260"/>
    <lineage>
        <taxon>Eukaryota</taxon>
        <taxon>Viridiplantae</taxon>
        <taxon>Streptophyta</taxon>
        <taxon>Embryophyta</taxon>
        <taxon>Tracheophyta</taxon>
        <taxon>Spermatophyta</taxon>
        <taxon>Magnoliopsida</taxon>
        <taxon>eudicotyledons</taxon>
        <taxon>Gunneridae</taxon>
        <taxon>Pentapetalae</taxon>
        <taxon>rosids</taxon>
        <taxon>malvids</taxon>
        <taxon>Malvales</taxon>
        <taxon>Malvaceae</taxon>
        <taxon>Malvoideae</taxon>
        <taxon>Hibiscus</taxon>
    </lineage>
</organism>
<dbReference type="InterPro" id="IPR029044">
    <property type="entry name" value="Nucleotide-diphossugar_trans"/>
</dbReference>
<evidence type="ECO:0000256" key="3">
    <source>
        <dbReference type="ARBA" id="ARBA00008455"/>
    </source>
</evidence>
<evidence type="ECO:0000256" key="1">
    <source>
        <dbReference type="ARBA" id="ARBA00004323"/>
    </source>
</evidence>
<dbReference type="SUPFAM" id="SSF54001">
    <property type="entry name" value="Cysteine proteinases"/>
    <property type="match status" value="1"/>
</dbReference>
<comment type="subcellular location">
    <subcellularLocation>
        <location evidence="1 16">Golgi apparatus membrane</location>
        <topology evidence="1 16">Single-pass type II membrane protein</topology>
    </subcellularLocation>
</comment>
<evidence type="ECO:0000256" key="5">
    <source>
        <dbReference type="ARBA" id="ARBA00022679"/>
    </source>
</evidence>
<keyword evidence="5 16" id="KW-0808">Transferase</keyword>
<keyword evidence="8" id="KW-0788">Thiol protease</keyword>
<evidence type="ECO:0000256" key="9">
    <source>
        <dbReference type="ARBA" id="ARBA00022968"/>
    </source>
</evidence>
<feature type="region of interest" description="Disordered" evidence="17">
    <location>
        <begin position="433"/>
        <end position="482"/>
    </location>
</feature>
<dbReference type="PROSITE" id="PS00139">
    <property type="entry name" value="THIOL_PROTEASE_CYS"/>
    <property type="match status" value="1"/>
</dbReference>
<dbReference type="InterPro" id="IPR000169">
    <property type="entry name" value="Pept_cys_AS"/>
</dbReference>
<keyword evidence="12 16" id="KW-0472">Membrane</keyword>
<feature type="compositionally biased region" description="Basic and acidic residues" evidence="17">
    <location>
        <begin position="446"/>
        <end position="455"/>
    </location>
</feature>
<feature type="domain" description="Cathepsin propeptide inhibitor" evidence="19">
    <location>
        <begin position="491"/>
        <end position="547"/>
    </location>
</feature>
<keyword evidence="13" id="KW-1015">Disulfide bond</keyword>
<evidence type="ECO:0000256" key="16">
    <source>
        <dbReference type="RuleBase" id="RU363127"/>
    </source>
</evidence>
<comment type="similarity">
    <text evidence="2 16">Belongs to the glycosyltransferase 43 family.</text>
</comment>
<dbReference type="PROSITE" id="PS00640">
    <property type="entry name" value="THIOL_PROTEASE_ASN"/>
    <property type="match status" value="1"/>
</dbReference>
<dbReference type="InterPro" id="IPR025660">
    <property type="entry name" value="Pept_his_AS"/>
</dbReference>
<dbReference type="SMART" id="SM00645">
    <property type="entry name" value="Pept_C1"/>
    <property type="match status" value="1"/>
</dbReference>
<evidence type="ECO:0000256" key="11">
    <source>
        <dbReference type="ARBA" id="ARBA00023034"/>
    </source>
</evidence>
<dbReference type="PRINTS" id="PR00705">
    <property type="entry name" value="PAPAIN"/>
</dbReference>
<evidence type="ECO:0000256" key="2">
    <source>
        <dbReference type="ARBA" id="ARBA00007706"/>
    </source>
</evidence>
<keyword evidence="21" id="KW-1185">Reference proteome</keyword>
<proteinExistence type="inferred from homology"/>
<evidence type="ECO:0000256" key="4">
    <source>
        <dbReference type="ARBA" id="ARBA00022670"/>
    </source>
</evidence>
<sequence>MKLSALRQSYINRRSYNFRSSVPLDSSSDSAINSPTAIFGLILHGLCCLISLFLGYRFSRLVFFFLFSTNFYTSPFRSTADLVRTLDVHSVLSSNPSLPLVNKTLTNSRVVVGRHGIRIRPWPHPDPVETMKAHRIIEIVQKEQRSQFGEKDPRTVLVVTPTYVRTFQALHLTGVMHSLMLVPHDLVWIVVEAGGVSNETASLIAKSGLKTIHVGFNQRMPNSWDERYNLESKMRLRALRVIRQKKLDGIVMFADDSNMHSMELFDEIQNVKWFGAVSVGILANPVNTDEMVDHKEEQENTRMPVQGPACNASNMLAGWHIFNASPYSGKSAVHIDDRAAVLPRKLGWSGFVLNSRLLWKDGGDRPKWIKDIDVLEGDIESPLDLVNDPLMIEPLGSCGRRVLLWWLRAEARTDSKFPPRWVIDPPLEITVPSRHTPWPDAPPEPHANEEPIEKHSAKRTSGSKRRNISGFIHNQPSSSSCRTDDELMTLYQAWAAKHGKPYNAIGHEQNRFRIFKDNLNFIDQHNSKNTTYKLGLTKFADLTNQEYRAMFLGTNTDPKRRVMKSKPPSQRYASRAGDILPDSVDWRDHGAVTPVKDQGYCGSCWAFSTIAAVEGINKIITGELISLSEQELVDCDRSYDAGCNGGLMDYAFQFIIDNGGIDSEKDYPYLGVDNQCDPTRKNAKVVSIDGYEDVVQYDEKALKKAVAHQPVSVAIEAGGRAFQLYESGVFRGECGSALDHGVVVVGYGRDDNDGDYWIVRNSWGSGWGEDGYIRMERNVDAYTGKCGIAMEASYPVKNEANAIKPYWSGEKISSA</sequence>
<comment type="caution">
    <text evidence="20">The sequence shown here is derived from an EMBL/GenBank/DDBJ whole genome shotgun (WGS) entry which is preliminary data.</text>
</comment>
<dbReference type="EMBL" id="JBBPBN010000004">
    <property type="protein sequence ID" value="KAK9039666.1"/>
    <property type="molecule type" value="Genomic_DNA"/>
</dbReference>
<evidence type="ECO:0000313" key="20">
    <source>
        <dbReference type="EMBL" id="KAK9039666.1"/>
    </source>
</evidence>
<evidence type="ECO:0000313" key="21">
    <source>
        <dbReference type="Proteomes" id="UP001396334"/>
    </source>
</evidence>
<evidence type="ECO:0000259" key="19">
    <source>
        <dbReference type="SMART" id="SM00848"/>
    </source>
</evidence>
<evidence type="ECO:0000256" key="10">
    <source>
        <dbReference type="ARBA" id="ARBA00022989"/>
    </source>
</evidence>
<dbReference type="InterPro" id="IPR013128">
    <property type="entry name" value="Peptidase_C1A"/>
</dbReference>
<dbReference type="EC" id="2.4.-.-" evidence="16"/>
<keyword evidence="6 16" id="KW-0812">Transmembrane</keyword>
<evidence type="ECO:0000256" key="7">
    <source>
        <dbReference type="ARBA" id="ARBA00022801"/>
    </source>
</evidence>
<dbReference type="Gene3D" id="3.90.70.10">
    <property type="entry name" value="Cysteine proteinases"/>
    <property type="match status" value="1"/>
</dbReference>
<feature type="domain" description="Peptidase C1A papain C-terminal" evidence="18">
    <location>
        <begin position="580"/>
        <end position="796"/>
    </location>
</feature>
<evidence type="ECO:0000256" key="17">
    <source>
        <dbReference type="SAM" id="MobiDB-lite"/>
    </source>
</evidence>
<keyword evidence="7" id="KW-0378">Hydrolase</keyword>
<evidence type="ECO:0000256" key="13">
    <source>
        <dbReference type="ARBA" id="ARBA00023157"/>
    </source>
</evidence>
<keyword evidence="14" id="KW-0325">Glycoprotein</keyword>
<dbReference type="InterPro" id="IPR038765">
    <property type="entry name" value="Papain-like_cys_pep_sf"/>
</dbReference>
<evidence type="ECO:0000256" key="15">
    <source>
        <dbReference type="ARBA" id="ARBA00023316"/>
    </source>
</evidence>
<dbReference type="InterPro" id="IPR000668">
    <property type="entry name" value="Peptidase_C1A_C"/>
</dbReference>
<dbReference type="InterPro" id="IPR005027">
    <property type="entry name" value="Glyco_trans_43"/>
</dbReference>
<evidence type="ECO:0000259" key="18">
    <source>
        <dbReference type="SMART" id="SM00645"/>
    </source>
</evidence>
<feature type="transmembrane region" description="Helical" evidence="16">
    <location>
        <begin position="37"/>
        <end position="56"/>
    </location>
</feature>
<accession>A0ABR2TQI8</accession>
<dbReference type="InterPro" id="IPR025661">
    <property type="entry name" value="Pept_asp_AS"/>
</dbReference>
<feature type="compositionally biased region" description="Polar residues" evidence="17">
    <location>
        <begin position="472"/>
        <end position="481"/>
    </location>
</feature>
<comment type="function">
    <text evidence="16">Involved in the synthesis of glucuronoxylan hemicellulose in secondary cell walls.</text>
</comment>
<name>A0ABR2TQI8_9ROSI</name>
<evidence type="ECO:0000256" key="6">
    <source>
        <dbReference type="ARBA" id="ARBA00022692"/>
    </source>
</evidence>
<comment type="similarity">
    <text evidence="3">Belongs to the peptidase C1 family.</text>
</comment>
<dbReference type="Pfam" id="PF00112">
    <property type="entry name" value="Peptidase_C1"/>
    <property type="match status" value="1"/>
</dbReference>
<evidence type="ECO:0000256" key="12">
    <source>
        <dbReference type="ARBA" id="ARBA00023136"/>
    </source>
</evidence>
<dbReference type="Proteomes" id="UP001396334">
    <property type="component" value="Unassembled WGS sequence"/>
</dbReference>
<dbReference type="CDD" id="cd02248">
    <property type="entry name" value="Peptidase_C1A"/>
    <property type="match status" value="1"/>
</dbReference>
<protein>
    <recommendedName>
        <fullName evidence="16">Glycosyltransferases</fullName>
        <ecNumber evidence="16">2.4.-.-</ecNumber>
    </recommendedName>
</protein>
<dbReference type="PANTHER" id="PTHR12411">
    <property type="entry name" value="CYSTEINE PROTEASE FAMILY C1-RELATED"/>
    <property type="match status" value="1"/>
</dbReference>
<keyword evidence="10 16" id="KW-1133">Transmembrane helix</keyword>
<dbReference type="PROSITE" id="PS00639">
    <property type="entry name" value="THIOL_PROTEASE_HIS"/>
    <property type="match status" value="1"/>
</dbReference>
<dbReference type="Pfam" id="PF08246">
    <property type="entry name" value="Inhibitor_I29"/>
    <property type="match status" value="1"/>
</dbReference>
<dbReference type="Pfam" id="PF03360">
    <property type="entry name" value="Glyco_transf_43"/>
    <property type="match status" value="1"/>
</dbReference>
<keyword evidence="4" id="KW-0645">Protease</keyword>
<reference evidence="20 21" key="1">
    <citation type="journal article" date="2024" name="G3 (Bethesda)">
        <title>Genome assembly of Hibiscus sabdariffa L. provides insights into metabolisms of medicinal natural products.</title>
        <authorList>
            <person name="Kim T."/>
        </authorList>
    </citation>
    <scope>NUCLEOTIDE SEQUENCE [LARGE SCALE GENOMIC DNA]</scope>
    <source>
        <strain evidence="20">TK-2024</strain>
        <tissue evidence="20">Old leaves</tissue>
    </source>
</reference>
<keyword evidence="11 16" id="KW-0333">Golgi apparatus</keyword>
<dbReference type="InterPro" id="IPR039417">
    <property type="entry name" value="Peptidase_C1A_papain-like"/>
</dbReference>
<evidence type="ECO:0000256" key="14">
    <source>
        <dbReference type="ARBA" id="ARBA00023180"/>
    </source>
</evidence>
<feature type="compositionally biased region" description="Basic residues" evidence="17">
    <location>
        <begin position="456"/>
        <end position="467"/>
    </location>
</feature>
<gene>
    <name evidence="20" type="ORF">V6N11_014861</name>
</gene>
<dbReference type="SMART" id="SM00848">
    <property type="entry name" value="Inhibitor_I29"/>
    <property type="match status" value="1"/>
</dbReference>
<dbReference type="Gene3D" id="3.90.550.10">
    <property type="entry name" value="Spore Coat Polysaccharide Biosynthesis Protein SpsA, Chain A"/>
    <property type="match status" value="1"/>
</dbReference>
<dbReference type="SUPFAM" id="SSF53448">
    <property type="entry name" value="Nucleotide-diphospho-sugar transferases"/>
    <property type="match status" value="1"/>
</dbReference>
<keyword evidence="15 16" id="KW-0961">Cell wall biogenesis/degradation</keyword>
<evidence type="ECO:0000256" key="8">
    <source>
        <dbReference type="ARBA" id="ARBA00022807"/>
    </source>
</evidence>